<dbReference type="Pfam" id="PF00496">
    <property type="entry name" value="SBP_bac_5"/>
    <property type="match status" value="1"/>
</dbReference>
<dbReference type="InterPro" id="IPR000914">
    <property type="entry name" value="SBP_5_dom"/>
</dbReference>
<organism evidence="3 4">
    <name type="scientific">Nonomuraea glycinis</name>
    <dbReference type="NCBI Taxonomy" id="2047744"/>
    <lineage>
        <taxon>Bacteria</taxon>
        <taxon>Bacillati</taxon>
        <taxon>Actinomycetota</taxon>
        <taxon>Actinomycetes</taxon>
        <taxon>Streptosporangiales</taxon>
        <taxon>Streptosporangiaceae</taxon>
        <taxon>Nonomuraea</taxon>
    </lineage>
</organism>
<feature type="domain" description="Solute-binding protein family 5" evidence="2">
    <location>
        <begin position="80"/>
        <end position="426"/>
    </location>
</feature>
<evidence type="ECO:0000313" key="4">
    <source>
        <dbReference type="Proteomes" id="UP000660745"/>
    </source>
</evidence>
<evidence type="ECO:0000256" key="1">
    <source>
        <dbReference type="ARBA" id="ARBA00022729"/>
    </source>
</evidence>
<dbReference type="RefSeq" id="WP_189136795.1">
    <property type="nucleotide sequence ID" value="NZ_BMNK01000001.1"/>
</dbReference>
<accession>A0A917ZZH0</accession>
<dbReference type="InterPro" id="IPR030678">
    <property type="entry name" value="Peptide/Ni-bd"/>
</dbReference>
<dbReference type="PANTHER" id="PTHR30290:SF38">
    <property type="entry name" value="D,D-DIPEPTIDE-BINDING PERIPLASMIC PROTEIN DDPA-RELATED"/>
    <property type="match status" value="1"/>
</dbReference>
<proteinExistence type="predicted"/>
<dbReference type="PIRSF" id="PIRSF002741">
    <property type="entry name" value="MppA"/>
    <property type="match status" value="1"/>
</dbReference>
<dbReference type="SUPFAM" id="SSF53850">
    <property type="entry name" value="Periplasmic binding protein-like II"/>
    <property type="match status" value="1"/>
</dbReference>
<gene>
    <name evidence="3" type="ORF">GCM10012278_05060</name>
</gene>
<comment type="caution">
    <text evidence="3">The sequence shown here is derived from an EMBL/GenBank/DDBJ whole genome shotgun (WGS) entry which is preliminary data.</text>
</comment>
<dbReference type="Proteomes" id="UP000660745">
    <property type="component" value="Unassembled WGS sequence"/>
</dbReference>
<keyword evidence="1" id="KW-0732">Signal</keyword>
<dbReference type="GO" id="GO:1904680">
    <property type="term" value="F:peptide transmembrane transporter activity"/>
    <property type="evidence" value="ECO:0007669"/>
    <property type="project" value="TreeGrafter"/>
</dbReference>
<evidence type="ECO:0000313" key="3">
    <source>
        <dbReference type="EMBL" id="GGP01515.1"/>
    </source>
</evidence>
<evidence type="ECO:0000259" key="2">
    <source>
        <dbReference type="Pfam" id="PF00496"/>
    </source>
</evidence>
<dbReference type="GO" id="GO:0043190">
    <property type="term" value="C:ATP-binding cassette (ABC) transporter complex"/>
    <property type="evidence" value="ECO:0007669"/>
    <property type="project" value="InterPro"/>
</dbReference>
<reference evidence="3" key="2">
    <citation type="submission" date="2020-09" db="EMBL/GenBank/DDBJ databases">
        <authorList>
            <person name="Sun Q."/>
            <person name="Zhou Y."/>
        </authorList>
    </citation>
    <scope>NUCLEOTIDE SEQUENCE</scope>
    <source>
        <strain evidence="3">CGMCC 4.7430</strain>
    </source>
</reference>
<reference evidence="3" key="1">
    <citation type="journal article" date="2014" name="Int. J. Syst. Evol. Microbiol.">
        <title>Complete genome sequence of Corynebacterium casei LMG S-19264T (=DSM 44701T), isolated from a smear-ripened cheese.</title>
        <authorList>
            <consortium name="US DOE Joint Genome Institute (JGI-PGF)"/>
            <person name="Walter F."/>
            <person name="Albersmeier A."/>
            <person name="Kalinowski J."/>
            <person name="Ruckert C."/>
        </authorList>
    </citation>
    <scope>NUCLEOTIDE SEQUENCE</scope>
    <source>
        <strain evidence="3">CGMCC 4.7430</strain>
    </source>
</reference>
<dbReference type="Gene3D" id="3.40.190.10">
    <property type="entry name" value="Periplasmic binding protein-like II"/>
    <property type="match status" value="1"/>
</dbReference>
<dbReference type="Gene3D" id="3.10.105.10">
    <property type="entry name" value="Dipeptide-binding Protein, Domain 3"/>
    <property type="match status" value="1"/>
</dbReference>
<name>A0A917ZZH0_9ACTN</name>
<dbReference type="GO" id="GO:0015833">
    <property type="term" value="P:peptide transport"/>
    <property type="evidence" value="ECO:0007669"/>
    <property type="project" value="TreeGrafter"/>
</dbReference>
<dbReference type="AlphaFoldDB" id="A0A917ZZH0"/>
<dbReference type="EMBL" id="BMNK01000001">
    <property type="protein sequence ID" value="GGP01515.1"/>
    <property type="molecule type" value="Genomic_DNA"/>
</dbReference>
<sequence>MQSVGVLALATGLVLAGCGGGGGGGTSPQGSAGPKSGAVFTWGVPGMPTSFDPRKSAPLDPIFLNAVYESLINRTPAGELGPGLATKWEFGDDNKVLTFTLRDGVTFHDGEKYDAEAAKTSLEAFRKTGTLVGQLAILDKVEVTGPLELKLTFKEPAGYMLNALAGEAGIAVSPKALDAPDLVTQPVGTGPFTVTGLQPGRVSFKKFDGYRDAQAVSIGSMEMVVFNDESTRLRAVKSGQIDGTSISGEQIKEAEAAGLSIVNGPNTRFMGLLLNTKAKALSDPKVREALLYAIDRESINNSLQGGSCVPTVQPFPQSHWAATPDLKDTTPYYDVAKAKRLLAEAGYPNGFAMELASGTTSSYQALAQVVQAQLKQVGINASVKVLEFQQMINARRTGKFTAAVSGIQAGRPDPSQFIADFYLPGGPYNSGGYELPGGKELLAKVRASADDTERGVAMREAFNTVIKDGPPVIPICNLNYLAAFRKGVTGWQVPVLGDYDFTSVQIAD</sequence>
<keyword evidence="4" id="KW-1185">Reference proteome</keyword>
<protein>
    <submittedName>
        <fullName evidence="3">ABC transporter substrate-binding protein</fullName>
    </submittedName>
</protein>
<dbReference type="InterPro" id="IPR039424">
    <property type="entry name" value="SBP_5"/>
</dbReference>
<dbReference type="PANTHER" id="PTHR30290">
    <property type="entry name" value="PERIPLASMIC BINDING COMPONENT OF ABC TRANSPORTER"/>
    <property type="match status" value="1"/>
</dbReference>
<dbReference type="GO" id="GO:0042597">
    <property type="term" value="C:periplasmic space"/>
    <property type="evidence" value="ECO:0007669"/>
    <property type="project" value="UniProtKB-ARBA"/>
</dbReference>